<proteinExistence type="predicted"/>
<evidence type="ECO:0000313" key="3">
    <source>
        <dbReference type="Proteomes" id="UP001166571"/>
    </source>
</evidence>
<protein>
    <submittedName>
        <fullName evidence="2">Uncharacterized protein</fullName>
    </submittedName>
</protein>
<feature type="compositionally biased region" description="Low complexity" evidence="1">
    <location>
        <begin position="163"/>
        <end position="178"/>
    </location>
</feature>
<feature type="compositionally biased region" description="Low complexity" evidence="1">
    <location>
        <begin position="350"/>
        <end position="362"/>
    </location>
</feature>
<evidence type="ECO:0000313" key="2">
    <source>
        <dbReference type="EMBL" id="MBY4636440.1"/>
    </source>
</evidence>
<feature type="region of interest" description="Disordered" evidence="1">
    <location>
        <begin position="163"/>
        <end position="196"/>
    </location>
</feature>
<accession>A0ABS7MBR0</accession>
<organism evidence="2 3">
    <name type="scientific">Sphingopyxis jiangsuensis</name>
    <dbReference type="NCBI Taxonomy" id="2871171"/>
    <lineage>
        <taxon>Bacteria</taxon>
        <taxon>Pseudomonadati</taxon>
        <taxon>Pseudomonadota</taxon>
        <taxon>Alphaproteobacteria</taxon>
        <taxon>Sphingomonadales</taxon>
        <taxon>Sphingomonadaceae</taxon>
        <taxon>Sphingopyxis</taxon>
    </lineage>
</organism>
<reference evidence="2" key="1">
    <citation type="submission" date="2021-08" db="EMBL/GenBank/DDBJ databases">
        <title>Sphingopyxis panaciterrulae sp. nov., isolated from the surface water of the Yellow Sea.</title>
        <authorList>
            <person name="Gao Z."/>
            <person name="Zhang D."/>
            <person name="Zhang A."/>
        </authorList>
    </citation>
    <scope>NUCLEOTIDE SEQUENCE</scope>
    <source>
        <strain evidence="2">XHP0097</strain>
    </source>
</reference>
<name>A0ABS7MBR0_9SPHN</name>
<feature type="region of interest" description="Disordered" evidence="1">
    <location>
        <begin position="335"/>
        <end position="362"/>
    </location>
</feature>
<dbReference type="RefSeq" id="WP_222135903.1">
    <property type="nucleotide sequence ID" value="NZ_JAILXK010000001.1"/>
</dbReference>
<dbReference type="EMBL" id="JAILXK010000001">
    <property type="protein sequence ID" value="MBY4636440.1"/>
    <property type="molecule type" value="Genomic_DNA"/>
</dbReference>
<gene>
    <name evidence="2" type="ORF">K5P26_04710</name>
</gene>
<evidence type="ECO:0000256" key="1">
    <source>
        <dbReference type="SAM" id="MobiDB-lite"/>
    </source>
</evidence>
<sequence>MDATDTDATLPRRPSYHWTPALQREFLEHLASTGSVRTAAMHVSMSPSAAYQLRHRPEGAAFRLGWAAAVLIARERLADELLDRAIWGYEETATISREDGRSFARRQRRDSRLGLAMLARLDQMVEVRARAGEAMAAQVIAGDWPGFLALFDAAQAQFDAARAAAASPDTSPTDTSPTGESADALSETATGAAPSAAVPGQGAALAVWLAGRDNRANPLATLWAGSAIASEVARISANFDAGLPADLGSRCDAQPTVAEAVGAMGVWRDGETGEWRTDFPPPADFTGIEDGEFGEARYERTLDPDEAMAWEAARAADAAPLRHAAEAARRACFGLPAPANDPDDHDADADAAAAAPRAAAGG</sequence>
<comment type="caution">
    <text evidence="2">The sequence shown here is derived from an EMBL/GenBank/DDBJ whole genome shotgun (WGS) entry which is preliminary data.</text>
</comment>
<dbReference type="Proteomes" id="UP001166571">
    <property type="component" value="Unassembled WGS sequence"/>
</dbReference>
<keyword evidence="3" id="KW-1185">Reference proteome</keyword>